<dbReference type="PANTHER" id="PTHR12558:SF13">
    <property type="entry name" value="CELL DIVISION CYCLE PROTEIN 27 HOMOLOG"/>
    <property type="match status" value="1"/>
</dbReference>
<dbReference type="InterPro" id="IPR019734">
    <property type="entry name" value="TPR_rpt"/>
</dbReference>
<keyword evidence="2 3" id="KW-0802">TPR repeat</keyword>
<evidence type="ECO:0000256" key="2">
    <source>
        <dbReference type="ARBA" id="ARBA00022803"/>
    </source>
</evidence>
<reference evidence="5 6" key="1">
    <citation type="journal article" date="2013" name="Environ. Microbiol.">
        <title>Complete genome, catabolic sub-proteomes and key-metabolites of Desulfobacula toluolica Tol2, a marine, aromatic compound-degrading, sulfate-reducing bacterium.</title>
        <authorList>
            <person name="Wohlbrand L."/>
            <person name="Jacob J.H."/>
            <person name="Kube M."/>
            <person name="Mussmann M."/>
            <person name="Jarling R."/>
            <person name="Beck A."/>
            <person name="Amann R."/>
            <person name="Wilkes H."/>
            <person name="Reinhardt R."/>
            <person name="Rabus R."/>
        </authorList>
    </citation>
    <scope>NUCLEOTIDE SEQUENCE [LARGE SCALE GENOMIC DNA]</scope>
    <source>
        <strain evidence="6">DSM 7467 / Tol2</strain>
    </source>
</reference>
<dbReference type="SMART" id="SM00028">
    <property type="entry name" value="TPR"/>
    <property type="match status" value="10"/>
</dbReference>
<feature type="repeat" description="TPR" evidence="3">
    <location>
        <begin position="534"/>
        <end position="567"/>
    </location>
</feature>
<dbReference type="PROSITE" id="PS51257">
    <property type="entry name" value="PROKAR_LIPOPROTEIN"/>
    <property type="match status" value="1"/>
</dbReference>
<dbReference type="Gene3D" id="1.25.40.10">
    <property type="entry name" value="Tetratricopeptide repeat domain"/>
    <property type="match status" value="4"/>
</dbReference>
<dbReference type="InterPro" id="IPR011990">
    <property type="entry name" value="TPR-like_helical_dom_sf"/>
</dbReference>
<evidence type="ECO:0000313" key="5">
    <source>
        <dbReference type="EMBL" id="CCK80014.1"/>
    </source>
</evidence>
<evidence type="ECO:0000256" key="1">
    <source>
        <dbReference type="ARBA" id="ARBA00022737"/>
    </source>
</evidence>
<dbReference type="KEGG" id="dto:TOL2_C18530"/>
<feature type="repeat" description="TPR" evidence="3">
    <location>
        <begin position="151"/>
        <end position="184"/>
    </location>
</feature>
<keyword evidence="4" id="KW-0175">Coiled coil</keyword>
<accession>K0N7V8</accession>
<feature type="repeat" description="TPR" evidence="3">
    <location>
        <begin position="397"/>
        <end position="430"/>
    </location>
</feature>
<dbReference type="EMBL" id="FO203503">
    <property type="protein sequence ID" value="CCK80014.1"/>
    <property type="molecule type" value="Genomic_DNA"/>
</dbReference>
<proteinExistence type="predicted"/>
<feature type="repeat" description="TPR" evidence="3">
    <location>
        <begin position="49"/>
        <end position="82"/>
    </location>
</feature>
<dbReference type="HOGENOM" id="CLU_007251_3_0_7"/>
<dbReference type="Pfam" id="PF13432">
    <property type="entry name" value="TPR_16"/>
    <property type="match status" value="2"/>
</dbReference>
<dbReference type="RefSeq" id="WP_014957355.1">
    <property type="nucleotide sequence ID" value="NC_018645.1"/>
</dbReference>
<evidence type="ECO:0000256" key="4">
    <source>
        <dbReference type="SAM" id="Coils"/>
    </source>
</evidence>
<dbReference type="InterPro" id="IPR013105">
    <property type="entry name" value="TPR_2"/>
</dbReference>
<organism evidence="5 6">
    <name type="scientific">Desulfobacula toluolica (strain DSM 7467 / Tol2)</name>
    <dbReference type="NCBI Taxonomy" id="651182"/>
    <lineage>
        <taxon>Bacteria</taxon>
        <taxon>Pseudomonadati</taxon>
        <taxon>Thermodesulfobacteriota</taxon>
        <taxon>Desulfobacteria</taxon>
        <taxon>Desulfobacterales</taxon>
        <taxon>Desulfobacteraceae</taxon>
        <taxon>Desulfobacula</taxon>
    </lineage>
</organism>
<dbReference type="SUPFAM" id="SSF48452">
    <property type="entry name" value="TPR-like"/>
    <property type="match status" value="3"/>
</dbReference>
<sequence length="588" mass="68597">MKKSLVFILLIFIPVFFLAGCTQLKTSRQHSEFQTVKTNNSNEENYLSSNYYYLESRLHIQNKNFQKAIVSLEKALTQDPGSFILTQDLIWLYLRQNNNDKAFELSEKLVLENPDNVDALLLLVQLKKDSLDEKKLVEILNQVIELDPKNKEIFLRLGKIHMDKENYTEALILFKKMVDQFPDYYVARFYLGQVNMIQKHYDLAKIQFLKTIELEPDLLEPRFQLIEIYNTENIPNENRTDNRQKIIETYKEILEIEPDNNRAQLGMALHYFKNNRKKQAENLFLDLGRDIETNSRLVMVAVDEYLSGQKYEDAVIVFSQMLKADPDNSTLNFFTGMSYEAVGDFKKAISYYLKIKPDHSQYKKTILNIAMLYKRLGEELSARNYLEDKYKLFPKDIDIIIYLASFYEKDNNYDQAIALFKKGLEDSPENTSLLFRLGALQDKAGFAEESMVTMKKIIEIDPKDASALNYLGYSYADRGIKLDEALLLLKRAYELRPDDGYITDSLGWVYYKLGQYQKAVEHLEKAAQLTSFETIISDHLGDAYQKTDQFKKALETYKKALSNAKDEDKNKILELKEKINAARKKIDE</sequence>
<dbReference type="OrthoDB" id="9766710at2"/>
<name>K0N7V8_DESTT</name>
<keyword evidence="1" id="KW-0677">Repeat</keyword>
<dbReference type="Pfam" id="PF14559">
    <property type="entry name" value="TPR_19"/>
    <property type="match status" value="2"/>
</dbReference>
<feature type="coiled-coil region" evidence="4">
    <location>
        <begin position="547"/>
        <end position="585"/>
    </location>
</feature>
<protein>
    <submittedName>
        <fullName evidence="5">Tetratricopeptide (TRP1+2) repeat protein</fullName>
    </submittedName>
</protein>
<keyword evidence="6" id="KW-1185">Reference proteome</keyword>
<dbReference type="PROSITE" id="PS50005">
    <property type="entry name" value="TPR"/>
    <property type="match status" value="5"/>
</dbReference>
<dbReference type="Proteomes" id="UP000007347">
    <property type="component" value="Chromosome"/>
</dbReference>
<dbReference type="PATRIC" id="fig|651182.5.peg.2212"/>
<feature type="repeat" description="TPR" evidence="3">
    <location>
        <begin position="500"/>
        <end position="533"/>
    </location>
</feature>
<evidence type="ECO:0000313" key="6">
    <source>
        <dbReference type="Proteomes" id="UP000007347"/>
    </source>
</evidence>
<dbReference type="Pfam" id="PF07719">
    <property type="entry name" value="TPR_2"/>
    <property type="match status" value="1"/>
</dbReference>
<dbReference type="Pfam" id="PF13181">
    <property type="entry name" value="TPR_8"/>
    <property type="match status" value="1"/>
</dbReference>
<gene>
    <name evidence="5" type="ordered locus">TOL2_C18530</name>
</gene>
<dbReference type="PANTHER" id="PTHR12558">
    <property type="entry name" value="CELL DIVISION CYCLE 16,23,27"/>
    <property type="match status" value="1"/>
</dbReference>
<dbReference type="AlphaFoldDB" id="K0N7V8"/>
<evidence type="ECO:0000256" key="3">
    <source>
        <dbReference type="PROSITE-ProRule" id="PRU00339"/>
    </source>
</evidence>
<dbReference type="STRING" id="651182.TOL2_C18530"/>